<dbReference type="EMBL" id="PQFF01000471">
    <property type="protein sequence ID" value="RHZ48323.1"/>
    <property type="molecule type" value="Genomic_DNA"/>
</dbReference>
<dbReference type="Gene3D" id="2.40.70.10">
    <property type="entry name" value="Acid Proteases"/>
    <property type="match status" value="1"/>
</dbReference>
<feature type="region of interest" description="Disordered" evidence="1">
    <location>
        <begin position="261"/>
        <end position="283"/>
    </location>
</feature>
<keyword evidence="3" id="KW-1185">Reference proteome</keyword>
<dbReference type="OrthoDB" id="2489811at2759"/>
<accession>A0A397GH33</accession>
<protein>
    <submittedName>
        <fullName evidence="2">Uncharacterized protein</fullName>
    </submittedName>
</protein>
<dbReference type="Proteomes" id="UP000266861">
    <property type="component" value="Unassembled WGS sequence"/>
</dbReference>
<dbReference type="AlphaFoldDB" id="A0A397GH33"/>
<reference evidence="2 3" key="1">
    <citation type="submission" date="2018-08" db="EMBL/GenBank/DDBJ databases">
        <title>Genome and evolution of the arbuscular mycorrhizal fungus Diversispora epigaea (formerly Glomus versiforme) and its bacterial endosymbionts.</title>
        <authorList>
            <person name="Sun X."/>
            <person name="Fei Z."/>
            <person name="Harrison M."/>
        </authorList>
    </citation>
    <scope>NUCLEOTIDE SEQUENCE [LARGE SCALE GENOMIC DNA]</scope>
    <source>
        <strain evidence="2 3">IT104</strain>
    </source>
</reference>
<feature type="compositionally biased region" description="Acidic residues" evidence="1">
    <location>
        <begin position="263"/>
        <end position="283"/>
    </location>
</feature>
<dbReference type="InterPro" id="IPR021109">
    <property type="entry name" value="Peptidase_aspartic_dom_sf"/>
</dbReference>
<comment type="caution">
    <text evidence="2">The sequence shown here is derived from an EMBL/GenBank/DDBJ whole genome shotgun (WGS) entry which is preliminary data.</text>
</comment>
<sequence>MVCHNPFYNTGIGPLRQNLAIASDCAVAKFWAQLNLTKFLVQFVLRLPSLGESIEFTSKQDASQSIAKRLRSAEKKKEVSEDPKQKKRKKNRFCMNLKKSKYLKNPKSILGTCILMTQNALPYSIVSDLLAIRANITLGQLMAMPHYRSEIRKALTPKRTRIVKMVNHTIIEGNTPITCKAQKTSGRKITDIHRERCPSLGIVTQVPIKLEEIVVAVDMEVIDAAGYALILGTDWLRKACAIIDYQEYKLILKDEKATVLNDDKEENDSEEEYEESSDDSDIDEEEVNFAGLTYELLTGQMEKNRTCLYQESYKKYKFTSEGMCKNSKLATWELYDQLFYCFDPIRRKKETSQDICKVCEEYQQDEKIISIISQKEIQNIRCNLVQGRVEKLEGNQYKSQVHEVIEKFLNLVVKDLSELGKTDLY</sequence>
<name>A0A397GH33_9GLOM</name>
<evidence type="ECO:0000256" key="1">
    <source>
        <dbReference type="SAM" id="MobiDB-lite"/>
    </source>
</evidence>
<evidence type="ECO:0000313" key="2">
    <source>
        <dbReference type="EMBL" id="RHZ48323.1"/>
    </source>
</evidence>
<proteinExistence type="predicted"/>
<organism evidence="2 3">
    <name type="scientific">Diversispora epigaea</name>
    <dbReference type="NCBI Taxonomy" id="1348612"/>
    <lineage>
        <taxon>Eukaryota</taxon>
        <taxon>Fungi</taxon>
        <taxon>Fungi incertae sedis</taxon>
        <taxon>Mucoromycota</taxon>
        <taxon>Glomeromycotina</taxon>
        <taxon>Glomeromycetes</taxon>
        <taxon>Diversisporales</taxon>
        <taxon>Diversisporaceae</taxon>
        <taxon>Diversispora</taxon>
    </lineage>
</organism>
<dbReference type="STRING" id="1348612.A0A397GH33"/>
<evidence type="ECO:0000313" key="3">
    <source>
        <dbReference type="Proteomes" id="UP000266861"/>
    </source>
</evidence>
<gene>
    <name evidence="2" type="ORF">Glove_553g11</name>
</gene>